<dbReference type="CDD" id="cd00063">
    <property type="entry name" value="FN3"/>
    <property type="match status" value="2"/>
</dbReference>
<feature type="compositionally biased region" description="Basic and acidic residues" evidence="2">
    <location>
        <begin position="145"/>
        <end position="156"/>
    </location>
</feature>
<feature type="signal peptide" evidence="4">
    <location>
        <begin position="1"/>
        <end position="31"/>
    </location>
</feature>
<proteinExistence type="predicted"/>
<name>A0ABM1HVG7_POLDO</name>
<dbReference type="PANTHER" id="PTHR11348">
    <property type="entry name" value="CONNECTIVE TISSUE GROWTH FACTOR-RELATED"/>
    <property type="match status" value="1"/>
</dbReference>
<dbReference type="InterPro" id="IPR001007">
    <property type="entry name" value="VWF_dom"/>
</dbReference>
<keyword evidence="1 4" id="KW-0732">Signal</keyword>
<gene>
    <name evidence="8" type="primary">LOC107064125</name>
</gene>
<reference evidence="8" key="1">
    <citation type="submission" date="2025-08" db="UniProtKB">
        <authorList>
            <consortium name="RefSeq"/>
        </authorList>
    </citation>
    <scope>IDENTIFICATION</scope>
    <source>
        <tissue evidence="8">Whole body</tissue>
    </source>
</reference>
<dbReference type="Proteomes" id="UP000694924">
    <property type="component" value="Unplaced"/>
</dbReference>
<feature type="domain" description="Fibronectin type-III" evidence="6">
    <location>
        <begin position="1388"/>
        <end position="1484"/>
    </location>
</feature>
<evidence type="ECO:0000256" key="4">
    <source>
        <dbReference type="SAM" id="SignalP"/>
    </source>
</evidence>
<feature type="transmembrane region" description="Helical" evidence="3">
    <location>
        <begin position="1508"/>
        <end position="1533"/>
    </location>
</feature>
<keyword evidence="8" id="KW-0675">Receptor</keyword>
<feature type="region of interest" description="Disordered" evidence="2">
    <location>
        <begin position="1541"/>
        <end position="1576"/>
    </location>
</feature>
<feature type="domain" description="VWFC" evidence="5">
    <location>
        <begin position="536"/>
        <end position="612"/>
    </location>
</feature>
<organism evidence="7 8">
    <name type="scientific">Polistes dominula</name>
    <name type="common">European paper wasp</name>
    <name type="synonym">Vespa dominula</name>
    <dbReference type="NCBI Taxonomy" id="743375"/>
    <lineage>
        <taxon>Eukaryota</taxon>
        <taxon>Metazoa</taxon>
        <taxon>Ecdysozoa</taxon>
        <taxon>Arthropoda</taxon>
        <taxon>Hexapoda</taxon>
        <taxon>Insecta</taxon>
        <taxon>Pterygota</taxon>
        <taxon>Neoptera</taxon>
        <taxon>Endopterygota</taxon>
        <taxon>Hymenoptera</taxon>
        <taxon>Apocrita</taxon>
        <taxon>Aculeata</taxon>
        <taxon>Vespoidea</taxon>
        <taxon>Vespidae</taxon>
        <taxon>Polistinae</taxon>
        <taxon>Polistini</taxon>
        <taxon>Polistes</taxon>
    </lineage>
</organism>
<evidence type="ECO:0000259" key="5">
    <source>
        <dbReference type="PROSITE" id="PS50184"/>
    </source>
</evidence>
<dbReference type="RefSeq" id="XP_015171954.1">
    <property type="nucleotide sequence ID" value="XM_015316468.1"/>
</dbReference>
<accession>A0ABM1HVG7</accession>
<evidence type="ECO:0000256" key="2">
    <source>
        <dbReference type="SAM" id="MobiDB-lite"/>
    </source>
</evidence>
<dbReference type="InterPro" id="IPR013783">
    <property type="entry name" value="Ig-like_fold"/>
</dbReference>
<dbReference type="InterPro" id="IPR003961">
    <property type="entry name" value="FN3_dom"/>
</dbReference>
<dbReference type="InterPro" id="IPR036116">
    <property type="entry name" value="FN3_sf"/>
</dbReference>
<evidence type="ECO:0000313" key="8">
    <source>
        <dbReference type="RefSeq" id="XP_015171954.1"/>
    </source>
</evidence>
<feature type="compositionally biased region" description="Polar residues" evidence="2">
    <location>
        <begin position="738"/>
        <end position="749"/>
    </location>
</feature>
<feature type="region of interest" description="Disordered" evidence="2">
    <location>
        <begin position="719"/>
        <end position="749"/>
    </location>
</feature>
<feature type="region of interest" description="Disordered" evidence="2">
    <location>
        <begin position="815"/>
        <end position="839"/>
    </location>
</feature>
<keyword evidence="3" id="KW-0472">Membrane</keyword>
<evidence type="ECO:0000256" key="1">
    <source>
        <dbReference type="ARBA" id="ARBA00022729"/>
    </source>
</evidence>
<evidence type="ECO:0000313" key="7">
    <source>
        <dbReference type="Proteomes" id="UP000694924"/>
    </source>
</evidence>
<dbReference type="PROSITE" id="PS50184">
    <property type="entry name" value="VWFC_2"/>
    <property type="match status" value="1"/>
</dbReference>
<keyword evidence="3" id="KW-1133">Transmembrane helix</keyword>
<keyword evidence="7" id="KW-1185">Reference proteome</keyword>
<dbReference type="GeneID" id="107064125"/>
<feature type="domain" description="Fibronectin type-III" evidence="6">
    <location>
        <begin position="1167"/>
        <end position="1272"/>
    </location>
</feature>
<keyword evidence="3" id="KW-0812">Transmembrane</keyword>
<evidence type="ECO:0000256" key="3">
    <source>
        <dbReference type="SAM" id="Phobius"/>
    </source>
</evidence>
<dbReference type="InterPro" id="IPR050941">
    <property type="entry name" value="CCN"/>
</dbReference>
<dbReference type="PROSITE" id="PS50853">
    <property type="entry name" value="FN3"/>
    <property type="match status" value="2"/>
</dbReference>
<feature type="chain" id="PRO_5047315265" evidence="4">
    <location>
        <begin position="32"/>
        <end position="1589"/>
    </location>
</feature>
<dbReference type="SMART" id="SM00214">
    <property type="entry name" value="VWC"/>
    <property type="match status" value="4"/>
</dbReference>
<feature type="compositionally biased region" description="Basic and acidic residues" evidence="2">
    <location>
        <begin position="815"/>
        <end position="826"/>
    </location>
</feature>
<dbReference type="PANTHER" id="PTHR11348:SF34">
    <property type="entry name" value="EPIDERMAL CELL SURFACE RECEPTOR-RELATED"/>
    <property type="match status" value="1"/>
</dbReference>
<evidence type="ECO:0000259" key="6">
    <source>
        <dbReference type="PROSITE" id="PS50853"/>
    </source>
</evidence>
<dbReference type="Gene3D" id="2.60.40.10">
    <property type="entry name" value="Immunoglobulins"/>
    <property type="match status" value="3"/>
</dbReference>
<feature type="compositionally biased region" description="Polar residues" evidence="2">
    <location>
        <begin position="135"/>
        <end position="144"/>
    </location>
</feature>
<protein>
    <submittedName>
        <fullName evidence="8">Epidermal cell surface receptor isoform X1</fullName>
    </submittedName>
</protein>
<dbReference type="SUPFAM" id="SSF49265">
    <property type="entry name" value="Fibronectin type III"/>
    <property type="match status" value="2"/>
</dbReference>
<feature type="compositionally biased region" description="Basic and acidic residues" evidence="2">
    <location>
        <begin position="124"/>
        <end position="134"/>
    </location>
</feature>
<feature type="compositionally biased region" description="Polar residues" evidence="2">
    <location>
        <begin position="1547"/>
        <end position="1571"/>
    </location>
</feature>
<sequence length="1589" mass="175948">MRILKKCSLCTMLAGLCLLSLLAVIIPSSSALNIETIPITTTTTMTTMTTTMMMTTTAATTKGTTTNVAENENILKVEPLETRTKNETFNSKSELLIKETDAKVSTEAKKKSVVDLKTKVEQKYQKSYKEDDGKSSTAYLASSRDNTESKSSVKKESTAIPLLFRGEVIATSSSSTMKIPDVTETSNLTEEKENTTIKITNEELGINEATLSSSSLSNRGRALNVTAPEPANSLHTNLTDLSDVSMDENDKEIEGGEYVVPHNETMLNVSSSFLPNSIQCIDDGQTYSMGDKIIRDCEEKCTCKEGGFIGDCKPLCISPYVRAGRGIHDPLCEEKLITEEPCCAILICAADSAPEPEETCLFRNKTISRGQRVEDGCSKVCICETGGNLKCEPRCPPNETTSIANQHDRCVELMDPRDSCCTITLCDVTLGDHEIKTENSTDLSVNLTDVKVLNSTAIKLKLSGKNVDTVTIEISDNNHVWRQQIPDKAGIISNLEPARTYYVRVIESGKTGPAIQVSLPAEVIKTNVSEKMFDKNSCSHRGKSYKLGAEWYDECISFCICAEGGKAECVTIQCPTDFGLDVLDPYCIDWETVPANFVPKAPQCCPQEVHCRNNGSCNYEGVTYVNWSELPSNVTGCEKRCYCEMGNVTCHATCPPVPALPPVTLQCPSQQATLMHLPGDDCCLHWACGNPSLQGMNATPAYPGPLATDTFNRQSIDDSKRLNNKSEMVRPSQEPEHGTSSLWEDSKNTNTYADPATTIHGLVHYPMDPGHPTVPYNGPYSPDYKPTHPTIDNVFHVSSQTEKLIPLIKDKSKSKLDSKKPVEPIKTHFPGPLSPDKFPDKIMSVPMQPNMDNQYIHSTIKPNKLPIFQKGVHNVDQPQFIPLNPHQESDSSSFSFVPNNGENIPPSSFNAQFDESVAGPPYHDSIPSKPDSIDPNVIIQMNSKKKTQIGDHFSDIDKIKTLTPILPGKPKQGQRNPEQEIAPDELYHFINIQHPGLIQLDHGPPQGHSGIYNLHQQIATQKRPSTNQIQTGYFGTPPPLAKKTGKPHIFTQKNENGQTTYHIHTPDIPNTPQKIEELLAHISQHDNNPGPFQHYPGQPPIPHNIPTGPQPSLPLHIDAHIPHSGLTHLNHPFAAQTPNQSGLDHNLPSGFPLTGGIPNFPASSSFDEVTVQVLEALDESTVRLVFTVPTILVGLHGRVELRYTSDPKNVNPTTWKSKVFAPPGDLIATPQLEFELDDLKPSTEYKVKIMVKLKDLTNSPMSKVYTVRTLEKYAEGTTLPPQIPIDAELRIMETNSSWINVMWKKFTDYELQFIDGVQLRYKEHDGKVYAATPLIHRSVTNYVIENLKPMTTYEIGIYFIPFPGQTTELVAEKTIHVTTFSEPDPYLFDVKVEIKTIKSTDVEVSWSGVPYPEDKYVNIYRAIYQSDSGKEDTSTFKIAKRDSPAKTIISDLKPGTRYRLWIEVYLTNGRIKKSNVQDFVTKPGILMPTNVPRQVGKLASIPLHEGDYYGPLVIVAIVASLAILSTLILLMMLMKRRTSSKADISPRKTTSAYDNPSYKTYEDSTVSNGRKQNMEHEMATINSNVKDVA</sequence>
<feature type="region of interest" description="Disordered" evidence="2">
    <location>
        <begin position="124"/>
        <end position="156"/>
    </location>
</feature>
<dbReference type="SMART" id="SM00060">
    <property type="entry name" value="FN3"/>
    <property type="match status" value="4"/>
</dbReference>